<dbReference type="InterPro" id="IPR013406">
    <property type="entry name" value="CHP02574_addiction_mod"/>
</dbReference>
<reference evidence="1 2" key="1">
    <citation type="submission" date="2019-02" db="EMBL/GenBank/DDBJ databases">
        <title>Deep-cultivation of Planctomycetes and their phenomic and genomic characterization uncovers novel biology.</title>
        <authorList>
            <person name="Wiegand S."/>
            <person name="Jogler M."/>
            <person name="Boedeker C."/>
            <person name="Pinto D."/>
            <person name="Vollmers J."/>
            <person name="Rivas-Marin E."/>
            <person name="Kohn T."/>
            <person name="Peeters S.H."/>
            <person name="Heuer A."/>
            <person name="Rast P."/>
            <person name="Oberbeckmann S."/>
            <person name="Bunk B."/>
            <person name="Jeske O."/>
            <person name="Meyerdierks A."/>
            <person name="Storesund J.E."/>
            <person name="Kallscheuer N."/>
            <person name="Luecker S."/>
            <person name="Lage O.M."/>
            <person name="Pohl T."/>
            <person name="Merkel B.J."/>
            <person name="Hornburger P."/>
            <person name="Mueller R.-W."/>
            <person name="Bruemmer F."/>
            <person name="Labrenz M."/>
            <person name="Spormann A.M."/>
            <person name="Op den Camp H."/>
            <person name="Overmann J."/>
            <person name="Amann R."/>
            <person name="Jetten M.S.M."/>
            <person name="Mascher T."/>
            <person name="Medema M.H."/>
            <person name="Devos D.P."/>
            <person name="Kaster A.-K."/>
            <person name="Ovreas L."/>
            <person name="Rohde M."/>
            <person name="Galperin M.Y."/>
            <person name="Jogler C."/>
        </authorList>
    </citation>
    <scope>NUCLEOTIDE SEQUENCE [LARGE SCALE GENOMIC DNA]</scope>
    <source>
        <strain evidence="1 2">FF011L</strain>
    </source>
</reference>
<dbReference type="EMBL" id="CP036262">
    <property type="protein sequence ID" value="QDS91606.1"/>
    <property type="molecule type" value="Genomic_DNA"/>
</dbReference>
<dbReference type="NCBIfam" id="TIGR02574">
    <property type="entry name" value="stabl_TIGR02574"/>
    <property type="match status" value="1"/>
</dbReference>
<organism evidence="1 2">
    <name type="scientific">Roseimaritima multifibrata</name>
    <dbReference type="NCBI Taxonomy" id="1930274"/>
    <lineage>
        <taxon>Bacteria</taxon>
        <taxon>Pseudomonadati</taxon>
        <taxon>Planctomycetota</taxon>
        <taxon>Planctomycetia</taxon>
        <taxon>Pirellulales</taxon>
        <taxon>Pirellulaceae</taxon>
        <taxon>Roseimaritima</taxon>
    </lineage>
</organism>
<evidence type="ECO:0000313" key="1">
    <source>
        <dbReference type="EMBL" id="QDS91606.1"/>
    </source>
</evidence>
<dbReference type="AlphaFoldDB" id="A0A517M9P1"/>
<keyword evidence="2" id="KW-1185">Reference proteome</keyword>
<dbReference type="KEGG" id="rml:FF011L_03360"/>
<evidence type="ECO:0000313" key="2">
    <source>
        <dbReference type="Proteomes" id="UP000320672"/>
    </source>
</evidence>
<protein>
    <submittedName>
        <fullName evidence="1">Addiction module component</fullName>
    </submittedName>
</protein>
<proteinExistence type="predicted"/>
<dbReference type="Proteomes" id="UP000320672">
    <property type="component" value="Chromosome"/>
</dbReference>
<sequence>MSAKPSVVGRGGLHPHFGYTIGMNTQPQDLLSAALTLPEIERANIAGSLLRSLDPSPDPTADEAWAAEIKRRVESIDRGEVELTPWNDVMSAMRDRRNG</sequence>
<gene>
    <name evidence="1" type="ORF">FF011L_03360</name>
</gene>
<name>A0A517M9P1_9BACT</name>
<dbReference type="Pfam" id="PF09720">
    <property type="entry name" value="Unstab_antitox"/>
    <property type="match status" value="1"/>
</dbReference>
<accession>A0A517M9P1</accession>